<evidence type="ECO:0000259" key="1">
    <source>
        <dbReference type="Pfam" id="PF01266"/>
    </source>
</evidence>
<proteinExistence type="predicted"/>
<evidence type="ECO:0000313" key="2">
    <source>
        <dbReference type="EMBL" id="AFX74217.1"/>
    </source>
</evidence>
<dbReference type="EMBL" id="CP003914">
    <property type="protein sequence ID" value="AFX74217.1"/>
    <property type="molecule type" value="Genomic_DNA"/>
</dbReference>
<dbReference type="NCBIfam" id="NF033460">
    <property type="entry name" value="glycerol3P_ox_II"/>
    <property type="match status" value="1"/>
</dbReference>
<reference evidence="2 3" key="1">
    <citation type="journal article" date="2013" name="Genome Announc.">
        <title>Complete Genome Sequence of Mycoplasma hyorhinis Strain SK76.</title>
        <authorList>
            <person name="Goodison S."/>
            <person name="Urquidi V."/>
            <person name="Kumar D."/>
            <person name="Reyes L."/>
            <person name="Rosser C.J."/>
        </authorList>
    </citation>
    <scope>NUCLEOTIDE SEQUENCE [LARGE SCALE GENOMIC DNA]</scope>
    <source>
        <strain evidence="2 3">SK76</strain>
    </source>
</reference>
<evidence type="ECO:0000313" key="3">
    <source>
        <dbReference type="Proteomes" id="UP000009399"/>
    </source>
</evidence>
<dbReference type="KEGG" id="mhs:MOS_290"/>
<dbReference type="Proteomes" id="UP000009399">
    <property type="component" value="Chromosome"/>
</dbReference>
<dbReference type="PANTHER" id="PTHR42720:SF1">
    <property type="entry name" value="GLYCEROL 3-PHOSPHATE OXIDASE"/>
    <property type="match status" value="1"/>
</dbReference>
<organism evidence="2 3">
    <name type="scientific">Mesomycoplasma hyorhinis SK76</name>
    <dbReference type="NCBI Taxonomy" id="1118964"/>
    <lineage>
        <taxon>Bacteria</taxon>
        <taxon>Bacillati</taxon>
        <taxon>Mycoplasmatota</taxon>
        <taxon>Mycoplasmoidales</taxon>
        <taxon>Metamycoplasmataceae</taxon>
        <taxon>Mesomycoplasma</taxon>
    </lineage>
</organism>
<accession>A0AAI8AMP8</accession>
<dbReference type="Pfam" id="PF01266">
    <property type="entry name" value="DAO"/>
    <property type="match status" value="1"/>
</dbReference>
<dbReference type="AlphaFoldDB" id="A0AAI8AMP8"/>
<sequence length="385" mass="42789">MKTLSFDVVIIGSGIVGSAIAYELSKYKIKLAVLEKNPSFANETTATNSGIIHCGFDAEPNTLKAKLNVIGNKLWQEKIFPKVKFPRKQSDSVVIAFDDEERAELLHLYNKGIQNNLNPKSLKILDEKATKKLYHNLNPLVVSSLVCTNSWIIDSKKASLAFLQIAKNNDAHLFENTKVENIEFKNNVFFIQTNNPDFEFKTKVVINAAGTFADEISKLAGYPEFEQRFLRGQYLILSPLNNVDAKSIFFMTPTKYGKGVIVTTKLNGNIMVGPTAEEHNQRDEAKSVDLKLAKNIQEIGHKIFPDLNFSNIITTYAASRSIDVATSDFIIKATDKNPCFINVAGMQSPAISSAPAIAKEVKKLVLKAKLTLSPKENFKDKAEIL</sequence>
<feature type="domain" description="FAD dependent oxidoreductase" evidence="1">
    <location>
        <begin position="7"/>
        <end position="362"/>
    </location>
</feature>
<dbReference type="Gene3D" id="3.30.9.10">
    <property type="entry name" value="D-Amino Acid Oxidase, subunit A, domain 2"/>
    <property type="match status" value="1"/>
</dbReference>
<dbReference type="PANTHER" id="PTHR42720">
    <property type="entry name" value="GLYCEROL-3-PHOSPHATE DEHYDROGENASE"/>
    <property type="match status" value="1"/>
</dbReference>
<gene>
    <name evidence="2" type="ORF">MOS_290</name>
</gene>
<dbReference type="RefSeq" id="WP_014335530.1">
    <property type="nucleotide sequence ID" value="NC_019552.1"/>
</dbReference>
<dbReference type="SUPFAM" id="SSF51905">
    <property type="entry name" value="FAD/NAD(P)-binding domain"/>
    <property type="match status" value="1"/>
</dbReference>
<dbReference type="GeneID" id="93248410"/>
<dbReference type="InterPro" id="IPR036188">
    <property type="entry name" value="FAD/NAD-bd_sf"/>
</dbReference>
<dbReference type="InterPro" id="IPR006076">
    <property type="entry name" value="FAD-dep_OxRdtase"/>
</dbReference>
<protein>
    <submittedName>
        <fullName evidence="2">Glycerol-3-phosphate dehydrogenase</fullName>
    </submittedName>
</protein>
<name>A0AAI8AMP8_MESHY</name>
<dbReference type="Gene3D" id="3.50.50.60">
    <property type="entry name" value="FAD/NAD(P)-binding domain"/>
    <property type="match status" value="1"/>
</dbReference>
<dbReference type="InterPro" id="IPR052745">
    <property type="entry name" value="G3P_Oxidase/Oxidoreductase"/>
</dbReference>